<sequence length="44" mass="5134">MYEDTLTVCTSTSLSLYPFKLKVLEYRTKITKNEALSNELWCSL</sequence>
<reference evidence="1" key="1">
    <citation type="submission" date="2014-11" db="EMBL/GenBank/DDBJ databases">
        <authorList>
            <person name="Amaro Gonzalez C."/>
        </authorList>
    </citation>
    <scope>NUCLEOTIDE SEQUENCE</scope>
</reference>
<evidence type="ECO:0000313" key="1">
    <source>
        <dbReference type="EMBL" id="JAH19934.1"/>
    </source>
</evidence>
<proteinExistence type="predicted"/>
<dbReference type="AlphaFoldDB" id="A0A0E9QSY5"/>
<protein>
    <submittedName>
        <fullName evidence="1">Uncharacterized protein</fullName>
    </submittedName>
</protein>
<name>A0A0E9QSY5_ANGAN</name>
<dbReference type="EMBL" id="GBXM01088643">
    <property type="protein sequence ID" value="JAH19934.1"/>
    <property type="molecule type" value="Transcribed_RNA"/>
</dbReference>
<accession>A0A0E9QSY5</accession>
<reference evidence="1" key="2">
    <citation type="journal article" date="2015" name="Fish Shellfish Immunol.">
        <title>Early steps in the European eel (Anguilla anguilla)-Vibrio vulnificus interaction in the gills: Role of the RtxA13 toxin.</title>
        <authorList>
            <person name="Callol A."/>
            <person name="Pajuelo D."/>
            <person name="Ebbesson L."/>
            <person name="Teles M."/>
            <person name="MacKenzie S."/>
            <person name="Amaro C."/>
        </authorList>
    </citation>
    <scope>NUCLEOTIDE SEQUENCE</scope>
</reference>
<organism evidence="1">
    <name type="scientific">Anguilla anguilla</name>
    <name type="common">European freshwater eel</name>
    <name type="synonym">Muraena anguilla</name>
    <dbReference type="NCBI Taxonomy" id="7936"/>
    <lineage>
        <taxon>Eukaryota</taxon>
        <taxon>Metazoa</taxon>
        <taxon>Chordata</taxon>
        <taxon>Craniata</taxon>
        <taxon>Vertebrata</taxon>
        <taxon>Euteleostomi</taxon>
        <taxon>Actinopterygii</taxon>
        <taxon>Neopterygii</taxon>
        <taxon>Teleostei</taxon>
        <taxon>Anguilliformes</taxon>
        <taxon>Anguillidae</taxon>
        <taxon>Anguilla</taxon>
    </lineage>
</organism>